<evidence type="ECO:0000313" key="7">
    <source>
        <dbReference type="Proteomes" id="UP000094165"/>
    </source>
</evidence>
<dbReference type="InterPro" id="IPR000014">
    <property type="entry name" value="PAS"/>
</dbReference>
<evidence type="ECO:0000259" key="5">
    <source>
        <dbReference type="PROSITE" id="PS50887"/>
    </source>
</evidence>
<dbReference type="GO" id="GO:0052621">
    <property type="term" value="F:diguanylate cyclase activity"/>
    <property type="evidence" value="ECO:0007669"/>
    <property type="project" value="UniProtKB-EC"/>
</dbReference>
<dbReference type="Gene3D" id="3.30.70.270">
    <property type="match status" value="1"/>
</dbReference>
<dbReference type="InterPro" id="IPR035965">
    <property type="entry name" value="PAS-like_dom_sf"/>
</dbReference>
<comment type="catalytic activity">
    <reaction evidence="3">
        <text>2 GTP = 3',3'-c-di-GMP + 2 diphosphate</text>
        <dbReference type="Rhea" id="RHEA:24898"/>
        <dbReference type="ChEBI" id="CHEBI:33019"/>
        <dbReference type="ChEBI" id="CHEBI:37565"/>
        <dbReference type="ChEBI" id="CHEBI:58805"/>
        <dbReference type="EC" id="2.7.7.65"/>
    </reaction>
</comment>
<dbReference type="RefSeq" id="WP_017051580.1">
    <property type="nucleotide sequence ID" value="NZ_AJYW02000313.1"/>
</dbReference>
<dbReference type="Gene3D" id="3.30.450.20">
    <property type="entry name" value="PAS domain"/>
    <property type="match status" value="1"/>
</dbReference>
<feature type="domain" description="GGDEF" evidence="5">
    <location>
        <begin position="186"/>
        <end position="317"/>
    </location>
</feature>
<dbReference type="SUPFAM" id="SSF55785">
    <property type="entry name" value="PYP-like sensor domain (PAS domain)"/>
    <property type="match status" value="1"/>
</dbReference>
<sequence>MSDLTVDMTDFHWVMQLMDTLDSGLVVIDRQYNVCVWNNFMQSYSGIQSQNIMGKNLFSACPDLPECWMHTKVEAAIALATKSFSSWEDRPYLFKFSNFSPVSRGVEYMYQDVVITPLRSLSGEVTHIALMINDVSDIAKNKIELRDANHDLAKISRTDGLTGLFNRSFWEECLKEQFDHAQVVNSPCSLVIFDIDHFKRVNDTYGHTVGDDVIRETASILLKQARKTDMCGRYGGEEFTAVLPDTTADQALYFAERLRKRIEAEVVKSCGVEVKFTVSLGVCQFNPKLGDHLEWIQQADENLYHSKQNGRNRTTAS</sequence>
<proteinExistence type="predicted"/>
<dbReference type="Proteomes" id="UP000094165">
    <property type="component" value="Unassembled WGS sequence"/>
</dbReference>
<dbReference type="InterPro" id="IPR050469">
    <property type="entry name" value="Diguanylate_Cyclase"/>
</dbReference>
<dbReference type="PROSITE" id="PS50112">
    <property type="entry name" value="PAS"/>
    <property type="match status" value="1"/>
</dbReference>
<dbReference type="AlphaFoldDB" id="A0A1E5CLI0"/>
<dbReference type="GO" id="GO:0006355">
    <property type="term" value="P:regulation of DNA-templated transcription"/>
    <property type="evidence" value="ECO:0007669"/>
    <property type="project" value="InterPro"/>
</dbReference>
<dbReference type="FunFam" id="3.30.70.270:FF:000001">
    <property type="entry name" value="Diguanylate cyclase domain protein"/>
    <property type="match status" value="1"/>
</dbReference>
<name>A0A1E5CLI0_9VIBR</name>
<dbReference type="PROSITE" id="PS50887">
    <property type="entry name" value="GGDEF"/>
    <property type="match status" value="1"/>
</dbReference>
<dbReference type="InterPro" id="IPR000160">
    <property type="entry name" value="GGDEF_dom"/>
</dbReference>
<dbReference type="PANTHER" id="PTHR45138:SF9">
    <property type="entry name" value="DIGUANYLATE CYCLASE DGCM-RELATED"/>
    <property type="match status" value="1"/>
</dbReference>
<dbReference type="GO" id="GO:1902201">
    <property type="term" value="P:negative regulation of bacterial-type flagellum-dependent cell motility"/>
    <property type="evidence" value="ECO:0007669"/>
    <property type="project" value="TreeGrafter"/>
</dbReference>
<dbReference type="Pfam" id="PF00989">
    <property type="entry name" value="PAS"/>
    <property type="match status" value="1"/>
</dbReference>
<dbReference type="InterPro" id="IPR043128">
    <property type="entry name" value="Rev_trsase/Diguanyl_cyclase"/>
</dbReference>
<organism evidence="6 7">
    <name type="scientific">Vibrio genomosp. F6 str. FF-238</name>
    <dbReference type="NCBI Taxonomy" id="1191298"/>
    <lineage>
        <taxon>Bacteria</taxon>
        <taxon>Pseudomonadati</taxon>
        <taxon>Pseudomonadota</taxon>
        <taxon>Gammaproteobacteria</taxon>
        <taxon>Vibrionales</taxon>
        <taxon>Vibrionaceae</taxon>
        <taxon>Vibrio</taxon>
    </lineage>
</organism>
<evidence type="ECO:0000256" key="1">
    <source>
        <dbReference type="ARBA" id="ARBA00001946"/>
    </source>
</evidence>
<evidence type="ECO:0000256" key="3">
    <source>
        <dbReference type="ARBA" id="ARBA00034247"/>
    </source>
</evidence>
<dbReference type="EMBL" id="AJYW02000313">
    <property type="protein sequence ID" value="OEE69523.1"/>
    <property type="molecule type" value="Genomic_DNA"/>
</dbReference>
<protein>
    <recommendedName>
        <fullName evidence="2">diguanylate cyclase</fullName>
        <ecNumber evidence="2">2.7.7.65</ecNumber>
    </recommendedName>
</protein>
<dbReference type="CDD" id="cd01949">
    <property type="entry name" value="GGDEF"/>
    <property type="match status" value="1"/>
</dbReference>
<evidence type="ECO:0000313" key="6">
    <source>
        <dbReference type="EMBL" id="OEE69523.1"/>
    </source>
</evidence>
<comment type="caution">
    <text evidence="6">The sequence shown here is derived from an EMBL/GenBank/DDBJ whole genome shotgun (WGS) entry which is preliminary data.</text>
</comment>
<dbReference type="SUPFAM" id="SSF55073">
    <property type="entry name" value="Nucleotide cyclase"/>
    <property type="match status" value="1"/>
</dbReference>
<accession>A0A1E5CLI0</accession>
<dbReference type="GO" id="GO:0005886">
    <property type="term" value="C:plasma membrane"/>
    <property type="evidence" value="ECO:0007669"/>
    <property type="project" value="TreeGrafter"/>
</dbReference>
<evidence type="ECO:0000259" key="4">
    <source>
        <dbReference type="PROSITE" id="PS50112"/>
    </source>
</evidence>
<feature type="domain" description="PAS" evidence="4">
    <location>
        <begin position="10"/>
        <end position="58"/>
    </location>
</feature>
<dbReference type="Pfam" id="PF00990">
    <property type="entry name" value="GGDEF"/>
    <property type="match status" value="1"/>
</dbReference>
<keyword evidence="7" id="KW-1185">Reference proteome</keyword>
<dbReference type="EC" id="2.7.7.65" evidence="2"/>
<dbReference type="PANTHER" id="PTHR45138">
    <property type="entry name" value="REGULATORY COMPONENTS OF SENSORY TRANSDUCTION SYSTEM"/>
    <property type="match status" value="1"/>
</dbReference>
<dbReference type="SMART" id="SM00267">
    <property type="entry name" value="GGDEF"/>
    <property type="match status" value="1"/>
</dbReference>
<dbReference type="InterPro" id="IPR013767">
    <property type="entry name" value="PAS_fold"/>
</dbReference>
<reference evidence="6 7" key="1">
    <citation type="journal article" date="2012" name="Science">
        <title>Ecological populations of bacteria act as socially cohesive units of antibiotic production and resistance.</title>
        <authorList>
            <person name="Cordero O.X."/>
            <person name="Wildschutte H."/>
            <person name="Kirkup B."/>
            <person name="Proehl S."/>
            <person name="Ngo L."/>
            <person name="Hussain F."/>
            <person name="Le Roux F."/>
            <person name="Mincer T."/>
            <person name="Polz M.F."/>
        </authorList>
    </citation>
    <scope>NUCLEOTIDE SEQUENCE [LARGE SCALE GENOMIC DNA]</scope>
    <source>
        <strain evidence="6 7">FF-238</strain>
    </source>
</reference>
<dbReference type="GO" id="GO:0043709">
    <property type="term" value="P:cell adhesion involved in single-species biofilm formation"/>
    <property type="evidence" value="ECO:0007669"/>
    <property type="project" value="TreeGrafter"/>
</dbReference>
<dbReference type="NCBIfam" id="TIGR00254">
    <property type="entry name" value="GGDEF"/>
    <property type="match status" value="1"/>
</dbReference>
<evidence type="ECO:0000256" key="2">
    <source>
        <dbReference type="ARBA" id="ARBA00012528"/>
    </source>
</evidence>
<gene>
    <name evidence="6" type="ORF">A130_09570</name>
</gene>
<dbReference type="InterPro" id="IPR029787">
    <property type="entry name" value="Nucleotide_cyclase"/>
</dbReference>
<comment type="cofactor">
    <cofactor evidence="1">
        <name>Mg(2+)</name>
        <dbReference type="ChEBI" id="CHEBI:18420"/>
    </cofactor>
</comment>